<dbReference type="FunFam" id="2.40.290.10:FF:000004">
    <property type="entry name" value="Non-homologous end joining protein Ku"/>
    <property type="match status" value="1"/>
</dbReference>
<proteinExistence type="inferred from homology"/>
<dbReference type="CDD" id="cd00789">
    <property type="entry name" value="KU_like"/>
    <property type="match status" value="1"/>
</dbReference>
<dbReference type="PANTHER" id="PTHR41251">
    <property type="entry name" value="NON-HOMOLOGOUS END JOINING PROTEIN KU"/>
    <property type="match status" value="1"/>
</dbReference>
<dbReference type="InterPro" id="IPR009187">
    <property type="entry name" value="Prok_Ku"/>
</dbReference>
<evidence type="ECO:0000256" key="1">
    <source>
        <dbReference type="ARBA" id="ARBA00023125"/>
    </source>
</evidence>
<keyword evidence="1 3" id="KW-0238">DNA-binding</keyword>
<protein>
    <recommendedName>
        <fullName evidence="3">Non-homologous end joining protein Ku</fullName>
    </recommendedName>
</protein>
<evidence type="ECO:0000313" key="5">
    <source>
        <dbReference type="Proteomes" id="UP000093501"/>
    </source>
</evidence>
<dbReference type="Proteomes" id="UP000093501">
    <property type="component" value="Unassembled WGS sequence"/>
</dbReference>
<dbReference type="NCBIfam" id="TIGR02772">
    <property type="entry name" value="Ku_bact"/>
    <property type="match status" value="1"/>
</dbReference>
<dbReference type="SMART" id="SM00559">
    <property type="entry name" value="Ku78"/>
    <property type="match status" value="1"/>
</dbReference>
<evidence type="ECO:0000313" key="4">
    <source>
        <dbReference type="EMBL" id="OCL32958.1"/>
    </source>
</evidence>
<comment type="function">
    <text evidence="3">With LigD forms a non-homologous end joining (NHEJ) DNA repair enzyme, which repairs dsDNA breaks with reduced fidelity. Binds linear dsDNA with 5'- and 3'- overhangs but not closed circular dsDNA nor ssDNA. Recruits and stimulates the ligase activity of LigD.</text>
</comment>
<keyword evidence="2 3" id="KW-0233">DNA recombination</keyword>
<comment type="caution">
    <text evidence="4">The sequence shown here is derived from an EMBL/GenBank/DDBJ whole genome shotgun (WGS) entry which is preliminary data.</text>
</comment>
<dbReference type="AlphaFoldDB" id="A0A1C0AK99"/>
<dbReference type="SUPFAM" id="SSF100939">
    <property type="entry name" value="SPOC domain-like"/>
    <property type="match status" value="1"/>
</dbReference>
<reference evidence="5" key="1">
    <citation type="submission" date="2016-07" db="EMBL/GenBank/DDBJ databases">
        <authorList>
            <person name="Florea S."/>
            <person name="Webb J.S."/>
            <person name="Jaromczyk J."/>
            <person name="Schardl C.L."/>
        </authorList>
    </citation>
    <scope>NUCLEOTIDE SEQUENCE [LARGE SCALE GENOMIC DNA]</scope>
    <source>
        <strain evidence="5">IPBSL-7</strain>
    </source>
</reference>
<keyword evidence="5" id="KW-1185">Reference proteome</keyword>
<organism evidence="4 5">
    <name type="scientific">Tessaracoccus lapidicaptus</name>
    <dbReference type="NCBI Taxonomy" id="1427523"/>
    <lineage>
        <taxon>Bacteria</taxon>
        <taxon>Bacillati</taxon>
        <taxon>Actinomycetota</taxon>
        <taxon>Actinomycetes</taxon>
        <taxon>Propionibacteriales</taxon>
        <taxon>Propionibacteriaceae</taxon>
        <taxon>Tessaracoccus</taxon>
    </lineage>
</organism>
<dbReference type="GO" id="GO:0003690">
    <property type="term" value="F:double-stranded DNA binding"/>
    <property type="evidence" value="ECO:0007669"/>
    <property type="project" value="UniProtKB-UniRule"/>
</dbReference>
<dbReference type="GO" id="GO:0006310">
    <property type="term" value="P:DNA recombination"/>
    <property type="evidence" value="ECO:0007669"/>
    <property type="project" value="UniProtKB-KW"/>
</dbReference>
<evidence type="ECO:0000256" key="2">
    <source>
        <dbReference type="ARBA" id="ARBA00023172"/>
    </source>
</evidence>
<dbReference type="PIRSF" id="PIRSF006493">
    <property type="entry name" value="Prok_Ku"/>
    <property type="match status" value="1"/>
</dbReference>
<dbReference type="EMBL" id="MBQD01000023">
    <property type="protein sequence ID" value="OCL32958.1"/>
    <property type="molecule type" value="Genomic_DNA"/>
</dbReference>
<accession>A0A1C0AK99</accession>
<comment type="subunit">
    <text evidence="3">Homodimer. Interacts with LigD.</text>
</comment>
<dbReference type="Gene3D" id="2.40.290.10">
    <property type="match status" value="1"/>
</dbReference>
<keyword evidence="3" id="KW-0234">DNA repair</keyword>
<dbReference type="GO" id="GO:0006303">
    <property type="term" value="P:double-strand break repair via nonhomologous end joining"/>
    <property type="evidence" value="ECO:0007669"/>
    <property type="project" value="UniProtKB-UniRule"/>
</dbReference>
<dbReference type="InterPro" id="IPR016194">
    <property type="entry name" value="SPOC-like_C_dom_sf"/>
</dbReference>
<comment type="similarity">
    <text evidence="3">Belongs to the prokaryotic Ku family.</text>
</comment>
<keyword evidence="3" id="KW-0227">DNA damage</keyword>
<evidence type="ECO:0000256" key="3">
    <source>
        <dbReference type="HAMAP-Rule" id="MF_01875"/>
    </source>
</evidence>
<gene>
    <name evidence="3" type="primary">ku</name>
    <name evidence="4" type="ORF">BCR15_06580</name>
</gene>
<dbReference type="RefSeq" id="WP_068752065.1">
    <property type="nucleotide sequence ID" value="NZ_JBDXXE010000092.1"/>
</dbReference>
<dbReference type="HAMAP" id="MF_01875">
    <property type="entry name" value="Prokaryotic_Ku"/>
    <property type="match status" value="1"/>
</dbReference>
<dbReference type="Pfam" id="PF02735">
    <property type="entry name" value="Ku"/>
    <property type="match status" value="1"/>
</dbReference>
<sequence length="269" mass="29422">MPRSIWKGAVSFGLVTIPVKVYGATEDKDVSFRQVHAEDGGRVRQQRICEKCGQVVSYSDLAKGYESADGRMAILTDEDFANLPLSTLKTVDVVQFVAEHEVDPTFFQRTYFLEPEATGQKPYVLLRDALAKEDKVAVVKVALRQRESLALIRPKDDLLLLHTMYWPDELRDGDFAAPSSEVKISDAELEMAKLLIAQLEGTFDPEAYADSYREALLEVVEAKLAGTEAPTPSETSAPVGDVVDLMAALKASVEAAKARREAAGQAAAS</sequence>
<name>A0A1C0AK99_9ACTN</name>
<dbReference type="InterPro" id="IPR006164">
    <property type="entry name" value="DNA_bd_Ku70/Ku80"/>
</dbReference>
<dbReference type="PANTHER" id="PTHR41251:SF1">
    <property type="entry name" value="NON-HOMOLOGOUS END JOINING PROTEIN KU"/>
    <property type="match status" value="1"/>
</dbReference>